<gene>
    <name evidence="3" type="ORF">GV791_08835</name>
</gene>
<accession>A0A6P1CNA4</accession>
<proteinExistence type="predicted"/>
<organism evidence="3 4">
    <name type="scientific">Nocardia cyriacigeorgica</name>
    <dbReference type="NCBI Taxonomy" id="135487"/>
    <lineage>
        <taxon>Bacteria</taxon>
        <taxon>Bacillati</taxon>
        <taxon>Actinomycetota</taxon>
        <taxon>Actinomycetes</taxon>
        <taxon>Mycobacteriales</taxon>
        <taxon>Nocardiaceae</taxon>
        <taxon>Nocardia</taxon>
    </lineage>
</organism>
<feature type="region of interest" description="Disordered" evidence="1">
    <location>
        <begin position="145"/>
        <end position="169"/>
    </location>
</feature>
<evidence type="ECO:0000313" key="4">
    <source>
        <dbReference type="Proteomes" id="UP000471166"/>
    </source>
</evidence>
<dbReference type="Proteomes" id="UP000471166">
    <property type="component" value="Unassembled WGS sequence"/>
</dbReference>
<dbReference type="Pfam" id="PF01494">
    <property type="entry name" value="FAD_binding_3"/>
    <property type="match status" value="1"/>
</dbReference>
<dbReference type="GO" id="GO:0071949">
    <property type="term" value="F:FAD binding"/>
    <property type="evidence" value="ECO:0007669"/>
    <property type="project" value="InterPro"/>
</dbReference>
<dbReference type="RefSeq" id="WP_014351660.1">
    <property type="nucleotide sequence ID" value="NZ_AP026975.1"/>
</dbReference>
<protein>
    <submittedName>
        <fullName evidence="3">NAD-binding protein</fullName>
    </submittedName>
</protein>
<dbReference type="Gene3D" id="3.50.50.60">
    <property type="entry name" value="FAD/NAD(P)-binding domain"/>
    <property type="match status" value="2"/>
</dbReference>
<evidence type="ECO:0000259" key="2">
    <source>
        <dbReference type="Pfam" id="PF01494"/>
    </source>
</evidence>
<evidence type="ECO:0000313" key="3">
    <source>
        <dbReference type="EMBL" id="NEW32666.1"/>
    </source>
</evidence>
<reference evidence="3 4" key="1">
    <citation type="submission" date="2020-01" db="EMBL/GenBank/DDBJ databases">
        <title>Genetics and antimicrobial susceptibilities of Nocardia species isolated from the soil; a comparison with species isolated from humans.</title>
        <authorList>
            <person name="Carrasco G."/>
            <person name="Monzon S."/>
            <person name="Sansegundo M."/>
            <person name="Garcia E."/>
            <person name="Garrido N."/>
            <person name="Medina M.J."/>
            <person name="Villalon P."/>
            <person name="Ramirez-Arocha A.C."/>
            <person name="Jimenez P."/>
            <person name="Cuesta I."/>
            <person name="Valdezate S."/>
        </authorList>
    </citation>
    <scope>NUCLEOTIDE SEQUENCE [LARGE SCALE GENOMIC DNA]</scope>
    <source>
        <strain evidence="3 4">CNM20110626</strain>
    </source>
</reference>
<dbReference type="SUPFAM" id="SSF51905">
    <property type="entry name" value="FAD/NAD(P)-binding domain"/>
    <property type="match status" value="1"/>
</dbReference>
<sequence length="169" mass="17693">MQVLITGAGPIGLPVALALVRRGIAVRVVDRAGRLFADPPADSTLANVLRLRGLDRSARRIAGEALRERLADMGVAVESGTALVALRPEPVGVTAVLARAGGIEIRRFRYLIAADDSRELVGQGPRTSGDSASIRAFVARDLGTRDARDETGPLSGVPAELVSASPPQR</sequence>
<dbReference type="InterPro" id="IPR036188">
    <property type="entry name" value="FAD/NAD-bd_sf"/>
</dbReference>
<evidence type="ECO:0000256" key="1">
    <source>
        <dbReference type="SAM" id="MobiDB-lite"/>
    </source>
</evidence>
<comment type="caution">
    <text evidence="3">The sequence shown here is derived from an EMBL/GenBank/DDBJ whole genome shotgun (WGS) entry which is preliminary data.</text>
</comment>
<dbReference type="EMBL" id="JAAGVB010000010">
    <property type="protein sequence ID" value="NEW32666.1"/>
    <property type="molecule type" value="Genomic_DNA"/>
</dbReference>
<dbReference type="AlphaFoldDB" id="A0A6P1CNA4"/>
<name>A0A6P1CNA4_9NOCA</name>
<feature type="domain" description="FAD-binding" evidence="2">
    <location>
        <begin position="2"/>
        <end position="45"/>
    </location>
</feature>
<dbReference type="InterPro" id="IPR002938">
    <property type="entry name" value="FAD-bd"/>
</dbReference>